<organism evidence="1 2">
    <name type="scientific">Salmonella enterica subsp. enterica serovar Bovismorbificans</name>
    <dbReference type="NCBI Taxonomy" id="58097"/>
    <lineage>
        <taxon>Bacteria</taxon>
        <taxon>Pseudomonadati</taxon>
        <taxon>Pseudomonadota</taxon>
        <taxon>Gammaproteobacteria</taxon>
        <taxon>Enterobacterales</taxon>
        <taxon>Enterobacteriaceae</taxon>
        <taxon>Salmonella</taxon>
    </lineage>
</organism>
<accession>A0A655BTB1</accession>
<dbReference type="EMBL" id="CQPA01000004">
    <property type="protein sequence ID" value="CNT74513.1"/>
    <property type="molecule type" value="Genomic_DNA"/>
</dbReference>
<evidence type="ECO:0000313" key="2">
    <source>
        <dbReference type="Proteomes" id="UP000041314"/>
    </source>
</evidence>
<reference evidence="1 2" key="1">
    <citation type="submission" date="2015-03" db="EMBL/GenBank/DDBJ databases">
        <authorList>
            <consortium name="Pathogen Informatics"/>
        </authorList>
    </citation>
    <scope>NUCLEOTIDE SEQUENCE [LARGE SCALE GENOMIC DNA]</scope>
    <source>
        <strain evidence="1 2">A1104</strain>
    </source>
</reference>
<proteinExistence type="predicted"/>
<protein>
    <submittedName>
        <fullName evidence="1">Uncharacterized protein</fullName>
    </submittedName>
</protein>
<gene>
    <name evidence="1" type="ORF">ERS008198_00893</name>
</gene>
<name>A0A655BTB1_SALET</name>
<sequence length="126" mass="14566">MRIIRPGLPVIDIKSQTSAQGESLIWPVPAAIADGKPLTRYRPGEIENRVRITSRHHDELSGVITPLQFRIHQRRFLRQTQGRCRMTADRQAIRYQRQHKFPRQANGRLVGQRGDLQLAHRQCLTA</sequence>
<evidence type="ECO:0000313" key="1">
    <source>
        <dbReference type="EMBL" id="CNT74513.1"/>
    </source>
</evidence>
<dbReference type="AlphaFoldDB" id="A0A655BTB1"/>
<dbReference type="Proteomes" id="UP000041314">
    <property type="component" value="Unassembled WGS sequence"/>
</dbReference>